<organism evidence="1 2">
    <name type="scientific">Conidiobolus coronatus (strain ATCC 28846 / CBS 209.66 / NRRL 28638)</name>
    <name type="common">Delacroixia coronata</name>
    <dbReference type="NCBI Taxonomy" id="796925"/>
    <lineage>
        <taxon>Eukaryota</taxon>
        <taxon>Fungi</taxon>
        <taxon>Fungi incertae sedis</taxon>
        <taxon>Zoopagomycota</taxon>
        <taxon>Entomophthoromycotina</taxon>
        <taxon>Entomophthoromycetes</taxon>
        <taxon>Entomophthorales</taxon>
        <taxon>Ancylistaceae</taxon>
        <taxon>Conidiobolus</taxon>
    </lineage>
</organism>
<proteinExistence type="predicted"/>
<evidence type="ECO:0008006" key="3">
    <source>
        <dbReference type="Google" id="ProtNLM"/>
    </source>
</evidence>
<accession>A0A137NVE4</accession>
<dbReference type="EMBL" id="KQ964705">
    <property type="protein sequence ID" value="KXN66611.1"/>
    <property type="molecule type" value="Genomic_DNA"/>
</dbReference>
<name>A0A137NVE4_CONC2</name>
<dbReference type="Proteomes" id="UP000070444">
    <property type="component" value="Unassembled WGS sequence"/>
</dbReference>
<protein>
    <recommendedName>
        <fullName evidence="3">RNI-like protein</fullName>
    </recommendedName>
</protein>
<evidence type="ECO:0000313" key="2">
    <source>
        <dbReference type="Proteomes" id="UP000070444"/>
    </source>
</evidence>
<evidence type="ECO:0000313" key="1">
    <source>
        <dbReference type="EMBL" id="KXN66611.1"/>
    </source>
</evidence>
<gene>
    <name evidence="1" type="ORF">CONCODRAFT_168232</name>
</gene>
<dbReference type="SUPFAM" id="SSF52047">
    <property type="entry name" value="RNI-like"/>
    <property type="match status" value="1"/>
</dbReference>
<dbReference type="InterPro" id="IPR032675">
    <property type="entry name" value="LRR_dom_sf"/>
</dbReference>
<sequence>MTIKEEPSWCLILKFNEIYTYLNPQDLINLSLLNKQLRYKLKCLVLSSFNITNLQKIQALSHHISDTGIKTNLLLTTKFITNAVFNTQLGLQSFMLSSRYLQNLSTLTLSKMDIQLPVINELIVNLDNLRQLELIKVHIITEYSVVDYNKDLKLTTNLSHLALDSCTWICYDSDNTSSFVWSREGDHGPYLNLSTQTYPSLKSLKLIEMNARNHSLINNFLSNNSQLKTIEFKLNEIDPLTIDLIQKSPQINELAIWNSINVSNFMSNQLERCLCSIKSMKFYNILENTNFEGIANILELCPNVETLDLGYFTQFTGIYKSMLDNLTQLKALTFVNNTKVTDFSRFNELGSLSLDTVRLVNFNVKEINLNEFDNFRKLNRLALELTKKDRESVEFINNNLKRFGNWRVIEFLESINCYKV</sequence>
<dbReference type="Gene3D" id="3.80.10.10">
    <property type="entry name" value="Ribonuclease Inhibitor"/>
    <property type="match status" value="1"/>
</dbReference>
<reference evidence="1 2" key="1">
    <citation type="journal article" date="2015" name="Genome Biol. Evol.">
        <title>Phylogenomic analyses indicate that early fungi evolved digesting cell walls of algal ancestors of land plants.</title>
        <authorList>
            <person name="Chang Y."/>
            <person name="Wang S."/>
            <person name="Sekimoto S."/>
            <person name="Aerts A.L."/>
            <person name="Choi C."/>
            <person name="Clum A."/>
            <person name="LaButti K.M."/>
            <person name="Lindquist E.A."/>
            <person name="Yee Ngan C."/>
            <person name="Ohm R.A."/>
            <person name="Salamov A.A."/>
            <person name="Grigoriev I.V."/>
            <person name="Spatafora J.W."/>
            <person name="Berbee M.L."/>
        </authorList>
    </citation>
    <scope>NUCLEOTIDE SEQUENCE [LARGE SCALE GENOMIC DNA]</scope>
    <source>
        <strain evidence="1 2">NRRL 28638</strain>
    </source>
</reference>
<keyword evidence="2" id="KW-1185">Reference proteome</keyword>
<dbReference type="AlphaFoldDB" id="A0A137NVE4"/>